<reference evidence="9 10" key="1">
    <citation type="submission" date="2018-03" db="EMBL/GenBank/DDBJ databases">
        <title>Genomic Encyclopedia of Archaeal and Bacterial Type Strains, Phase II (KMG-II): from individual species to whole genera.</title>
        <authorList>
            <person name="Goeker M."/>
        </authorList>
    </citation>
    <scope>NUCLEOTIDE SEQUENCE [LARGE SCALE GENOMIC DNA]</scope>
    <source>
        <strain evidence="9 10">DSM 100214</strain>
    </source>
</reference>
<evidence type="ECO:0000256" key="6">
    <source>
        <dbReference type="ARBA" id="ARBA00023237"/>
    </source>
</evidence>
<organism evidence="9 10">
    <name type="scientific">Dysgonomonas alginatilytica</name>
    <dbReference type="NCBI Taxonomy" id="1605892"/>
    <lineage>
        <taxon>Bacteria</taxon>
        <taxon>Pseudomonadati</taxon>
        <taxon>Bacteroidota</taxon>
        <taxon>Bacteroidia</taxon>
        <taxon>Bacteroidales</taxon>
        <taxon>Dysgonomonadaceae</taxon>
        <taxon>Dysgonomonas</taxon>
    </lineage>
</organism>
<name>A0A2V3PPH9_9BACT</name>
<dbReference type="PROSITE" id="PS51257">
    <property type="entry name" value="PROKAR_LIPOPROTEIN"/>
    <property type="match status" value="1"/>
</dbReference>
<comment type="similarity">
    <text evidence="2">Belongs to the SusD family.</text>
</comment>
<dbReference type="InterPro" id="IPR012640">
    <property type="entry name" value="Membr_lipoprot_lipid_attach_CS"/>
</dbReference>
<comment type="caution">
    <text evidence="9">The sequence shown here is derived from an EMBL/GenBank/DDBJ whole genome shotgun (WGS) entry which is preliminary data.</text>
</comment>
<dbReference type="AlphaFoldDB" id="A0A2V3PPH9"/>
<dbReference type="EMBL" id="QICL01000008">
    <property type="protein sequence ID" value="PXV65019.1"/>
    <property type="molecule type" value="Genomic_DNA"/>
</dbReference>
<dbReference type="Proteomes" id="UP000247973">
    <property type="component" value="Unassembled WGS sequence"/>
</dbReference>
<evidence type="ECO:0000256" key="2">
    <source>
        <dbReference type="ARBA" id="ARBA00006275"/>
    </source>
</evidence>
<dbReference type="SUPFAM" id="SSF48452">
    <property type="entry name" value="TPR-like"/>
    <property type="match status" value="1"/>
</dbReference>
<keyword evidence="6" id="KW-0998">Cell outer membrane</keyword>
<protein>
    <recommendedName>
        <fullName evidence="3">Type IV secretion system putative lipoprotein virB7</fullName>
    </recommendedName>
</protein>
<dbReference type="Pfam" id="PF07980">
    <property type="entry name" value="SusD_RagB"/>
    <property type="match status" value="1"/>
</dbReference>
<accession>A0A2V3PPH9</accession>
<dbReference type="Pfam" id="PF08139">
    <property type="entry name" value="LPAM_1"/>
    <property type="match status" value="1"/>
</dbReference>
<evidence type="ECO:0000256" key="3">
    <source>
        <dbReference type="ARBA" id="ARBA00017922"/>
    </source>
</evidence>
<dbReference type="GO" id="GO:0009279">
    <property type="term" value="C:cell outer membrane"/>
    <property type="evidence" value="ECO:0007669"/>
    <property type="project" value="UniProtKB-SubCell"/>
</dbReference>
<dbReference type="InterPro" id="IPR012944">
    <property type="entry name" value="SusD_RagB_dom"/>
</dbReference>
<evidence type="ECO:0000259" key="8">
    <source>
        <dbReference type="Pfam" id="PF14322"/>
    </source>
</evidence>
<dbReference type="OrthoDB" id="5694214at2"/>
<keyword evidence="5" id="KW-0472">Membrane</keyword>
<feature type="domain" description="RagB/SusD" evidence="7">
    <location>
        <begin position="262"/>
        <end position="530"/>
    </location>
</feature>
<evidence type="ECO:0000256" key="4">
    <source>
        <dbReference type="ARBA" id="ARBA00022729"/>
    </source>
</evidence>
<evidence type="ECO:0000256" key="5">
    <source>
        <dbReference type="ARBA" id="ARBA00023136"/>
    </source>
</evidence>
<dbReference type="InterPro" id="IPR011990">
    <property type="entry name" value="TPR-like_helical_dom_sf"/>
</dbReference>
<evidence type="ECO:0000313" key="10">
    <source>
        <dbReference type="Proteomes" id="UP000247973"/>
    </source>
</evidence>
<feature type="domain" description="SusD-like N-terminal" evidence="8">
    <location>
        <begin position="97"/>
        <end position="211"/>
    </location>
</feature>
<dbReference type="RefSeq" id="WP_110310299.1">
    <property type="nucleotide sequence ID" value="NZ_QICL01000008.1"/>
</dbReference>
<sequence length="530" mass="60346">MKKYILFLVSIFALTSCSDFLDRAPGDALSPGTFWETENDAKLALTGCYRGFEDSWGVLYRDCASDNAYNFHRAEGYQALGDGTMSPGDPGSTAIFSFITIRKCNEFLENIDRVNFRTEGLKTNYVAEVRFIRAYRYFLMTQWYGDIPLATKTFTTPEEARVGRDPRATVEDFVISELKEIAPSLAEKHSSSETGRIPRGAAQALLMRMYLFKGMYKEAIDAAKSVKGYDLFPSFEGLFLMSNRDNNGETILQYEHVENNLSMDLTPFLPNSKGGWSSVVPLQSLVDNYEMADGLTIAEAKAIGKYNETNPYVNRDPRLRQTLIYPGQLWEGQIFSSIVRGNADHPTKENNSTKSGYNFKKYFNNLEQFPSGFWNTGRSIILFRYAEVLLGLAEAKIESNQLDTEMYDALDKVRTRAGMPIVDRTKYNTQAKLRELVRRERRSEFAFEGLRRYDIIRWGLAHEVMNGDALGCRQGTILDEALPNGDRNLNLNEENFFVEKRKFADRNIFLPIPQSSIDKNNNLLPNNPGY</sequence>
<keyword evidence="10" id="KW-1185">Reference proteome</keyword>
<comment type="subcellular location">
    <subcellularLocation>
        <location evidence="1">Cell outer membrane</location>
    </subcellularLocation>
</comment>
<dbReference type="InterPro" id="IPR033985">
    <property type="entry name" value="SusD-like_N"/>
</dbReference>
<evidence type="ECO:0000259" key="7">
    <source>
        <dbReference type="Pfam" id="PF07980"/>
    </source>
</evidence>
<dbReference type="Pfam" id="PF14322">
    <property type="entry name" value="SusD-like_3"/>
    <property type="match status" value="1"/>
</dbReference>
<proteinExistence type="inferred from homology"/>
<evidence type="ECO:0000256" key="1">
    <source>
        <dbReference type="ARBA" id="ARBA00004442"/>
    </source>
</evidence>
<evidence type="ECO:0000313" key="9">
    <source>
        <dbReference type="EMBL" id="PXV65019.1"/>
    </source>
</evidence>
<dbReference type="Gene3D" id="1.25.40.390">
    <property type="match status" value="1"/>
</dbReference>
<keyword evidence="4" id="KW-0732">Signal</keyword>
<gene>
    <name evidence="9" type="ORF">CLV62_10817</name>
</gene>